<dbReference type="AlphaFoldDB" id="A0A4R0N3L7"/>
<evidence type="ECO:0000256" key="1">
    <source>
        <dbReference type="SAM" id="Phobius"/>
    </source>
</evidence>
<reference evidence="2 3" key="1">
    <citation type="submission" date="2019-02" db="EMBL/GenBank/DDBJ databases">
        <title>Pedobacter sp. RP-1-13 sp. nov., isolated from Arctic soil.</title>
        <authorList>
            <person name="Dahal R.H."/>
        </authorList>
    </citation>
    <scope>NUCLEOTIDE SEQUENCE [LARGE SCALE GENOMIC DNA]</scope>
    <source>
        <strain evidence="2 3">RP-1-13</strain>
    </source>
</reference>
<dbReference type="Pfam" id="PF10825">
    <property type="entry name" value="DUF2752"/>
    <property type="match status" value="1"/>
</dbReference>
<protein>
    <submittedName>
        <fullName evidence="2">DUF2752 domain-containing protein</fullName>
    </submittedName>
</protein>
<proteinExistence type="predicted"/>
<accession>A0A4R0N3L7</accession>
<gene>
    <name evidence="2" type="ORF">EZ428_06765</name>
</gene>
<dbReference type="OrthoDB" id="9815897at2"/>
<keyword evidence="3" id="KW-1185">Reference proteome</keyword>
<keyword evidence="1" id="KW-1133">Transmembrane helix</keyword>
<evidence type="ECO:0000313" key="2">
    <source>
        <dbReference type="EMBL" id="TCC94468.1"/>
    </source>
</evidence>
<feature type="transmembrane region" description="Helical" evidence="1">
    <location>
        <begin position="81"/>
        <end position="99"/>
    </location>
</feature>
<dbReference type="EMBL" id="SJSK01000001">
    <property type="protein sequence ID" value="TCC94468.1"/>
    <property type="molecule type" value="Genomic_DNA"/>
</dbReference>
<keyword evidence="1" id="KW-0812">Transmembrane</keyword>
<dbReference type="Proteomes" id="UP000292884">
    <property type="component" value="Unassembled WGS sequence"/>
</dbReference>
<name>A0A4R0N3L7_9SPHI</name>
<comment type="caution">
    <text evidence="2">The sequence shown here is derived from an EMBL/GenBank/DDBJ whole genome shotgun (WGS) entry which is preliminary data.</text>
</comment>
<keyword evidence="1" id="KW-0472">Membrane</keyword>
<sequence>MMVTEDNGFIHWLQNHLLTCPMKQTFGIDCPGCGLQRSIIALMHGDLISSFKLYPATIPFLFLIGFTLVHLKADFRSGAQIIKIAVGFVAIIILINYIYKIFTHQLI</sequence>
<evidence type="ECO:0000313" key="3">
    <source>
        <dbReference type="Proteomes" id="UP000292884"/>
    </source>
</evidence>
<feature type="transmembrane region" description="Helical" evidence="1">
    <location>
        <begin position="51"/>
        <end position="69"/>
    </location>
</feature>
<dbReference type="InterPro" id="IPR021215">
    <property type="entry name" value="DUF2752"/>
</dbReference>
<organism evidence="2 3">
    <name type="scientific">Pedobacter frigiditerrae</name>
    <dbReference type="NCBI Taxonomy" id="2530452"/>
    <lineage>
        <taxon>Bacteria</taxon>
        <taxon>Pseudomonadati</taxon>
        <taxon>Bacteroidota</taxon>
        <taxon>Sphingobacteriia</taxon>
        <taxon>Sphingobacteriales</taxon>
        <taxon>Sphingobacteriaceae</taxon>
        <taxon>Pedobacter</taxon>
    </lineage>
</organism>